<dbReference type="EMBL" id="BBRZ01000018">
    <property type="protein sequence ID" value="GAM55730.1"/>
    <property type="molecule type" value="Genomic_DNA"/>
</dbReference>
<keyword evidence="2" id="KW-1185">Reference proteome</keyword>
<dbReference type="Pfam" id="PF11743">
    <property type="entry name" value="DUF3301"/>
    <property type="match status" value="1"/>
</dbReference>
<name>A0A0B8NM30_9VIBR</name>
<dbReference type="InterPro" id="IPR021732">
    <property type="entry name" value="DUF3301"/>
</dbReference>
<evidence type="ECO:0000313" key="1">
    <source>
        <dbReference type="EMBL" id="GAM55730.1"/>
    </source>
</evidence>
<comment type="caution">
    <text evidence="1">The sequence shown here is derived from an EMBL/GenBank/DDBJ whole genome shotgun (WGS) entry which is preliminary data.</text>
</comment>
<reference evidence="1 2" key="2">
    <citation type="submission" date="2015-01" db="EMBL/GenBank/DDBJ databases">
        <authorList>
            <consortium name="NBRP consortium"/>
            <person name="Sawabe T."/>
            <person name="Meirelles P."/>
            <person name="Feng G."/>
            <person name="Sayaka M."/>
            <person name="Hattori M."/>
            <person name="Ohkuma M."/>
        </authorList>
    </citation>
    <scope>NUCLEOTIDE SEQUENCE [LARGE SCALE GENOMIC DNA]</scope>
    <source>
        <strain evidence="2">JCM 19231</strain>
    </source>
</reference>
<dbReference type="RefSeq" id="WP_261833802.1">
    <property type="nucleotide sequence ID" value="NZ_AP024881.1"/>
</dbReference>
<evidence type="ECO:0000313" key="2">
    <source>
        <dbReference type="Proteomes" id="UP000031671"/>
    </source>
</evidence>
<evidence type="ECO:0008006" key="3">
    <source>
        <dbReference type="Google" id="ProtNLM"/>
    </source>
</evidence>
<accession>A0A0B8NM30</accession>
<dbReference type="Proteomes" id="UP000031671">
    <property type="component" value="Unassembled WGS sequence"/>
</dbReference>
<proteinExistence type="predicted"/>
<reference evidence="1 2" key="1">
    <citation type="submission" date="2015-01" db="EMBL/GenBank/DDBJ databases">
        <title>Vibrio sp. C1 JCM 19231 whole genome shotgun sequence.</title>
        <authorList>
            <person name="Sawabe T."/>
            <person name="Meirelles P."/>
            <person name="Feng G."/>
            <person name="Sayaka M."/>
            <person name="Hattori M."/>
            <person name="Ohkuma M."/>
        </authorList>
    </citation>
    <scope>NUCLEOTIDE SEQUENCE [LARGE SCALE GENOMIC DNA]</scope>
    <source>
        <strain evidence="2">JCM 19231</strain>
    </source>
</reference>
<dbReference type="AlphaFoldDB" id="A0A0B8NM30"/>
<organism evidence="1 2">
    <name type="scientific">Vibrio ishigakensis</name>
    <dbReference type="NCBI Taxonomy" id="1481914"/>
    <lineage>
        <taxon>Bacteria</taxon>
        <taxon>Pseudomonadati</taxon>
        <taxon>Pseudomonadota</taxon>
        <taxon>Gammaproteobacteria</taxon>
        <taxon>Vibrionales</taxon>
        <taxon>Vibrionaceae</taxon>
        <taxon>Vibrio</taxon>
    </lineage>
</organism>
<sequence length="98" mass="11357">MGDLFAILGLIILLALFWQHRRQAEVARTAIGRYCNKLDLQVVSISSGAHKVRDASGRWYWHTEFAFEFSALGDDCYQGKLIMQGMRIMHFQTQPHRM</sequence>
<protein>
    <recommendedName>
        <fullName evidence="3">DUF3301 domain-containing protein</fullName>
    </recommendedName>
</protein>
<gene>
    <name evidence="1" type="ORF">JCM19231_2332</name>
</gene>